<evidence type="ECO:0000313" key="4">
    <source>
        <dbReference type="Proteomes" id="UP000006512"/>
    </source>
</evidence>
<dbReference type="STRING" id="715226.ABI_02830"/>
<keyword evidence="4" id="KW-1185">Reference proteome</keyword>
<protein>
    <submittedName>
        <fullName evidence="3">Poly3-Hydroxybutyrate Depolymerase</fullName>
    </submittedName>
</protein>
<keyword evidence="2" id="KW-0378">Hydrolase</keyword>
<dbReference type="OrthoDB" id="332706at2"/>
<organism evidence="3 4">
    <name type="scientific">Asticcacaulis biprosthecium C19</name>
    <dbReference type="NCBI Taxonomy" id="715226"/>
    <lineage>
        <taxon>Bacteria</taxon>
        <taxon>Pseudomonadati</taxon>
        <taxon>Pseudomonadota</taxon>
        <taxon>Alphaproteobacteria</taxon>
        <taxon>Caulobacterales</taxon>
        <taxon>Caulobacteraceae</taxon>
        <taxon>Asticcacaulis</taxon>
    </lineage>
</organism>
<reference evidence="4" key="1">
    <citation type="submission" date="2011-03" db="EMBL/GenBank/DDBJ databases">
        <title>Draft genome sequence of Brevundimonas diminuta.</title>
        <authorList>
            <person name="Brown P.J.B."/>
            <person name="Buechlein A."/>
            <person name="Hemmerich C."/>
            <person name="Brun Y.V."/>
        </authorList>
    </citation>
    <scope>NUCLEOTIDE SEQUENCE [LARGE SCALE GENOMIC DNA]</scope>
    <source>
        <strain evidence="4">C19</strain>
    </source>
</reference>
<dbReference type="PANTHER" id="PTHR43037">
    <property type="entry name" value="UNNAMED PRODUCT-RELATED"/>
    <property type="match status" value="1"/>
</dbReference>
<dbReference type="InterPro" id="IPR050955">
    <property type="entry name" value="Plant_Biomass_Hydrol_Est"/>
</dbReference>
<evidence type="ECO:0000256" key="1">
    <source>
        <dbReference type="ARBA" id="ARBA00022729"/>
    </source>
</evidence>
<dbReference type="AlphaFoldDB" id="F4QIU2"/>
<dbReference type="SUPFAM" id="SSF53474">
    <property type="entry name" value="alpha/beta-Hydrolases"/>
    <property type="match status" value="1"/>
</dbReference>
<name>F4QIU2_9CAUL</name>
<dbReference type="ESTHER" id="9caul-f4qiu2">
    <property type="family name" value="PolyAspartate-hydrolase"/>
</dbReference>
<sequence length="266" mass="28532">MRHERDWPVSEALRPERLFHHAATAASYFGFVPAGAGPATPVVVSVHGISRNSAEHLFRLSALARSGRFALVVPVFDKATYGQYQQVVDPRKAVRADESLLAMLKDFSGRTGINTARVVLTGFSGGGQFAHRFAMMHADRVAACLPCSAGWYSFPDAGLAFPAGIGTLPLHPQWDAVPIHVVVGGDDTRRDPSLNTTPAIDAQQGRHRLTRARRWTRALQQYRSDRAGAGGVHLTVAADVGHDFADLAATEAFASALGDALTTLQG</sequence>
<evidence type="ECO:0000256" key="2">
    <source>
        <dbReference type="ARBA" id="ARBA00022801"/>
    </source>
</evidence>
<dbReference type="InterPro" id="IPR029058">
    <property type="entry name" value="AB_hydrolase_fold"/>
</dbReference>
<dbReference type="Proteomes" id="UP000006512">
    <property type="component" value="Unassembled WGS sequence"/>
</dbReference>
<keyword evidence="1" id="KW-0732">Signal</keyword>
<accession>F4QIU2</accession>
<proteinExistence type="predicted"/>
<dbReference type="EMBL" id="GL883077">
    <property type="protein sequence ID" value="EGF91851.1"/>
    <property type="molecule type" value="Genomic_DNA"/>
</dbReference>
<dbReference type="eggNOG" id="COG1073">
    <property type="taxonomic scope" value="Bacteria"/>
</dbReference>
<dbReference type="PANTHER" id="PTHR43037:SF5">
    <property type="entry name" value="FERULOYL ESTERASE"/>
    <property type="match status" value="1"/>
</dbReference>
<dbReference type="RefSeq" id="WP_006271017.1">
    <property type="nucleotide sequence ID" value="NZ_GL883077.1"/>
</dbReference>
<evidence type="ECO:0000313" key="3">
    <source>
        <dbReference type="EMBL" id="EGF91851.1"/>
    </source>
</evidence>
<gene>
    <name evidence="3" type="ORF">ABI_02830</name>
</gene>
<dbReference type="HOGENOM" id="CLU_060915_0_0_5"/>
<dbReference type="Gene3D" id="3.40.50.1820">
    <property type="entry name" value="alpha/beta hydrolase"/>
    <property type="match status" value="1"/>
</dbReference>
<dbReference type="GO" id="GO:0016787">
    <property type="term" value="F:hydrolase activity"/>
    <property type="evidence" value="ECO:0007669"/>
    <property type="project" value="UniProtKB-KW"/>
</dbReference>